<dbReference type="InterPro" id="IPR023042">
    <property type="entry name" value="Peptidase_M17_leu_NH2_pept"/>
</dbReference>
<feature type="binding site" evidence="9">
    <location>
        <position position="303"/>
    </location>
    <ligand>
        <name>Mn(2+)</name>
        <dbReference type="ChEBI" id="CHEBI:29035"/>
        <label>2</label>
    </ligand>
</feature>
<comment type="similarity">
    <text evidence="3 9">Belongs to the peptidase M17 family.</text>
</comment>
<dbReference type="PATRIC" id="fig|1048808.3.peg.938"/>
<dbReference type="EC" id="3.4.11.1" evidence="9"/>
<feature type="binding site" evidence="9">
    <location>
        <position position="362"/>
    </location>
    <ligand>
        <name>Mn(2+)</name>
        <dbReference type="ChEBI" id="CHEBI:29035"/>
        <label>1</label>
    </ligand>
</feature>
<dbReference type="Gene3D" id="3.40.220.10">
    <property type="entry name" value="Leucine Aminopeptidase, subunit E, domain 1"/>
    <property type="match status" value="1"/>
</dbReference>
<keyword evidence="7 9" id="KW-0378">Hydrolase</keyword>
<protein>
    <recommendedName>
        <fullName evidence="9">Probable cytosol aminopeptidase</fullName>
        <ecNumber evidence="9">3.4.11.1</ecNumber>
    </recommendedName>
    <alternativeName>
        <fullName evidence="9">Leucine aminopeptidase</fullName>
        <shortName evidence="9">LAP</shortName>
        <ecNumber evidence="9">3.4.11.10</ecNumber>
    </alternativeName>
    <alternativeName>
        <fullName evidence="9">Leucyl aminopeptidase</fullName>
    </alternativeName>
</protein>
<gene>
    <name evidence="9 11" type="primary">pepA</name>
    <name evidence="11" type="ORF">Rifp1Sym_ar00260</name>
</gene>
<feature type="binding site" evidence="9">
    <location>
        <position position="364"/>
    </location>
    <ligand>
        <name>Mn(2+)</name>
        <dbReference type="ChEBI" id="CHEBI:29035"/>
        <label>1</label>
    </ligand>
</feature>
<organism evidence="11 12">
    <name type="scientific">endosymbiont of Riftia pachyptila</name>
    <name type="common">vent Ph05</name>
    <dbReference type="NCBI Taxonomy" id="1048808"/>
    <lineage>
        <taxon>Bacteria</taxon>
        <taxon>Pseudomonadati</taxon>
        <taxon>Pseudomonadota</taxon>
        <taxon>Gammaproteobacteria</taxon>
        <taxon>sulfur-oxidizing symbionts</taxon>
    </lineage>
</organism>
<feature type="binding site" evidence="9">
    <location>
        <position position="280"/>
    </location>
    <ligand>
        <name>Mn(2+)</name>
        <dbReference type="ChEBI" id="CHEBI:29035"/>
        <label>2</label>
    </ligand>
</feature>
<dbReference type="GO" id="GO:0070006">
    <property type="term" value="F:metalloaminopeptidase activity"/>
    <property type="evidence" value="ECO:0007669"/>
    <property type="project" value="InterPro"/>
</dbReference>
<evidence type="ECO:0000256" key="6">
    <source>
        <dbReference type="ARBA" id="ARBA00022723"/>
    </source>
</evidence>
<dbReference type="EMBL" id="AFOC01000018">
    <property type="protein sequence ID" value="EGV52041.1"/>
    <property type="molecule type" value="Genomic_DNA"/>
</dbReference>
<dbReference type="Gene3D" id="3.40.630.10">
    <property type="entry name" value="Zn peptidases"/>
    <property type="match status" value="1"/>
</dbReference>
<keyword evidence="12" id="KW-1185">Reference proteome</keyword>
<dbReference type="PANTHER" id="PTHR11963:SF23">
    <property type="entry name" value="CYTOSOL AMINOPEPTIDASE"/>
    <property type="match status" value="1"/>
</dbReference>
<evidence type="ECO:0000256" key="2">
    <source>
        <dbReference type="ARBA" id="ARBA00000967"/>
    </source>
</evidence>
<evidence type="ECO:0000256" key="4">
    <source>
        <dbReference type="ARBA" id="ARBA00022438"/>
    </source>
</evidence>
<keyword evidence="8 9" id="KW-0464">Manganese</keyword>
<evidence type="ECO:0000256" key="3">
    <source>
        <dbReference type="ARBA" id="ARBA00009528"/>
    </source>
</evidence>
<dbReference type="GO" id="GO:0006508">
    <property type="term" value="P:proteolysis"/>
    <property type="evidence" value="ECO:0007669"/>
    <property type="project" value="UniProtKB-KW"/>
</dbReference>
<feature type="active site" evidence="9">
    <location>
        <position position="292"/>
    </location>
</feature>
<dbReference type="PANTHER" id="PTHR11963">
    <property type="entry name" value="LEUCINE AMINOPEPTIDASE-RELATED"/>
    <property type="match status" value="1"/>
</dbReference>
<dbReference type="AlphaFoldDB" id="G2DBH5"/>
<evidence type="ECO:0000256" key="5">
    <source>
        <dbReference type="ARBA" id="ARBA00022670"/>
    </source>
</evidence>
<dbReference type="NCBIfam" id="NF002077">
    <property type="entry name" value="PRK00913.2-4"/>
    <property type="match status" value="1"/>
</dbReference>
<keyword evidence="9" id="KW-0963">Cytoplasm</keyword>
<dbReference type="PRINTS" id="PR00481">
    <property type="entry name" value="LAMNOPPTDASE"/>
</dbReference>
<evidence type="ECO:0000313" key="11">
    <source>
        <dbReference type="EMBL" id="EGV52041.1"/>
    </source>
</evidence>
<reference evidence="11" key="1">
    <citation type="journal article" date="2011" name="ISME J.">
        <title>The endosymbionts of the deep-sea tubeworms Riftia pachyptila and Tevnia jerichonana share an identical physiology as revealed by proteogenomic analyses.</title>
        <authorList>
            <person name="Gardebrecht A."/>
            <person name="Markert S."/>
            <person name="Felbeck H."/>
            <person name="Thuermer A."/>
            <person name="Albrecht D."/>
            <person name="Wollherr A."/>
            <person name="Kabisch J."/>
            <person name="Lehmann R."/>
            <person name="Daniel R."/>
            <person name="Liesegang H."/>
            <person name="Hecker M."/>
            <person name="Sievert S.M."/>
            <person name="Schweder T."/>
        </authorList>
    </citation>
    <scope>NUCLEOTIDE SEQUENCE [LARGE SCALE GENOMIC DNA]</scope>
</reference>
<dbReference type="InterPro" id="IPR011356">
    <property type="entry name" value="Leucine_aapep/pepB"/>
</dbReference>
<evidence type="ECO:0000259" key="10">
    <source>
        <dbReference type="PROSITE" id="PS00631"/>
    </source>
</evidence>
<dbReference type="MEROPS" id="M17.003"/>
<feature type="domain" description="Cytosol aminopeptidase" evidence="10">
    <location>
        <begin position="360"/>
        <end position="367"/>
    </location>
</feature>
<keyword evidence="6 9" id="KW-0479">Metal-binding</keyword>
<accession>G2DBH5</accession>
<name>G2DBH5_9GAMM</name>
<evidence type="ECO:0000256" key="1">
    <source>
        <dbReference type="ARBA" id="ARBA00000135"/>
    </source>
</evidence>
<dbReference type="SUPFAM" id="SSF52949">
    <property type="entry name" value="Macro domain-like"/>
    <property type="match status" value="1"/>
</dbReference>
<dbReference type="EC" id="3.4.11.10" evidence="9"/>
<keyword evidence="5 9" id="KW-0645">Protease</keyword>
<sequence length="511" mass="54911">MSRRRTNRGLIRMEYSIKSGDPTKQRTACLVIGVHSRRQLTPPAKLIDKASKGYLSQLLKRGEMDGDASQQLMLFDVPGIQAERLLLVGLGKAREFDLKAYRKTISGVVKTLDKGQASNAICCLSDLTLNDASLYQAVRDGVIAAEEALYHFDQLKSDAKKNPRPLKRLTLFLNDRRYTKKAQRALAHGQAIANGMTLAKDLANLPGNICTPSHLAAQAQKLGRGNTKLKVQILEEKRMEALGMGALLSVSRGSRQPAKLIIIEYKGGKSGSKPVVLVGKGLTFDAGGISLKPAAAMDEMKYDMCGGASVIGTLQACAEMELPLNVIGVVPASENLPDGDANKPGDIVTSMSGQTIEVLNTDAEGRLILCDALTYCERFKPAVIIDIATLTGACIVALGKHTSGLLANNDALADEVLAAGTHSGDRAWRLPLWDDYQPQLDSNFADMANIGGKEAGTITAACFLSRFTKKLKWAHLDIAGTAWLSGAKKGATGRPVPLLSQFLLNRCKLSD</sequence>
<comment type="catalytic activity">
    <reaction evidence="1 9">
        <text>Release of an N-terminal amino acid, Xaa-|-Yaa-, in which Xaa is preferably Leu, but may be other amino acids including Pro although not Arg or Lys, and Yaa may be Pro. Amino acid amides and methyl esters are also readily hydrolyzed, but rates on arylamides are exceedingly low.</text>
        <dbReference type="EC" id="3.4.11.1"/>
    </reaction>
</comment>
<dbReference type="NCBIfam" id="NF002073">
    <property type="entry name" value="PRK00913.1-2"/>
    <property type="match status" value="1"/>
</dbReference>
<dbReference type="InterPro" id="IPR000819">
    <property type="entry name" value="Peptidase_M17_C"/>
</dbReference>
<evidence type="ECO:0000256" key="9">
    <source>
        <dbReference type="HAMAP-Rule" id="MF_00181"/>
    </source>
</evidence>
<comment type="caution">
    <text evidence="11">The sequence shown here is derived from an EMBL/GenBank/DDBJ whole genome shotgun (WGS) entry which is preliminary data.</text>
</comment>
<feature type="binding site" evidence="9">
    <location>
        <position position="364"/>
    </location>
    <ligand>
        <name>Mn(2+)</name>
        <dbReference type="ChEBI" id="CHEBI:29035"/>
        <label>2</label>
    </ligand>
</feature>
<feature type="binding site" evidence="9">
    <location>
        <position position="285"/>
    </location>
    <ligand>
        <name>Mn(2+)</name>
        <dbReference type="ChEBI" id="CHEBI:29035"/>
        <label>1</label>
    </ligand>
</feature>
<comment type="function">
    <text evidence="9">Presumably involved in the processing and regular turnover of intracellular proteins. Catalyzes the removal of unsubstituted N-terminal amino acids from various peptides.</text>
</comment>
<dbReference type="InterPro" id="IPR008283">
    <property type="entry name" value="Peptidase_M17_N"/>
</dbReference>
<comment type="catalytic activity">
    <reaction evidence="2 9">
        <text>Release of an N-terminal amino acid, preferentially leucine, but not glutamic or aspartic acids.</text>
        <dbReference type="EC" id="3.4.11.10"/>
    </reaction>
</comment>
<dbReference type="Proteomes" id="UP000004491">
    <property type="component" value="Unassembled WGS sequence"/>
</dbReference>
<dbReference type="CDD" id="cd00433">
    <property type="entry name" value="Peptidase_M17"/>
    <property type="match status" value="1"/>
</dbReference>
<dbReference type="Pfam" id="PF02789">
    <property type="entry name" value="Peptidase_M17_N"/>
    <property type="match status" value="1"/>
</dbReference>
<dbReference type="PROSITE" id="PS00631">
    <property type="entry name" value="CYTOSOL_AP"/>
    <property type="match status" value="1"/>
</dbReference>
<comment type="cofactor">
    <cofactor evidence="9">
        <name>Mn(2+)</name>
        <dbReference type="ChEBI" id="CHEBI:29035"/>
    </cofactor>
    <text evidence="9">Binds 2 manganese ions per subunit.</text>
</comment>
<dbReference type="GO" id="GO:0030145">
    <property type="term" value="F:manganese ion binding"/>
    <property type="evidence" value="ECO:0007669"/>
    <property type="project" value="UniProtKB-UniRule"/>
</dbReference>
<dbReference type="FunFam" id="3.40.630.10:FF:000004">
    <property type="entry name" value="Probable cytosol aminopeptidase"/>
    <property type="match status" value="1"/>
</dbReference>
<dbReference type="Pfam" id="PF00883">
    <property type="entry name" value="Peptidase_M17"/>
    <property type="match status" value="1"/>
</dbReference>
<proteinExistence type="inferred from homology"/>
<dbReference type="NCBIfam" id="NF002074">
    <property type="entry name" value="PRK00913.1-4"/>
    <property type="match status" value="1"/>
</dbReference>
<dbReference type="HAMAP" id="MF_00181">
    <property type="entry name" value="Cytosol_peptidase_M17"/>
    <property type="match status" value="1"/>
</dbReference>
<dbReference type="GO" id="GO:0005737">
    <property type="term" value="C:cytoplasm"/>
    <property type="evidence" value="ECO:0007669"/>
    <property type="project" value="UniProtKB-SubCell"/>
</dbReference>
<evidence type="ECO:0000256" key="8">
    <source>
        <dbReference type="ARBA" id="ARBA00023211"/>
    </source>
</evidence>
<keyword evidence="4 9" id="KW-0031">Aminopeptidase</keyword>
<feature type="binding site" evidence="9">
    <location>
        <position position="285"/>
    </location>
    <ligand>
        <name>Mn(2+)</name>
        <dbReference type="ChEBI" id="CHEBI:29035"/>
        <label>2</label>
    </ligand>
</feature>
<evidence type="ECO:0000313" key="12">
    <source>
        <dbReference type="Proteomes" id="UP000004491"/>
    </source>
</evidence>
<comment type="subcellular location">
    <subcellularLocation>
        <location evidence="9">Cytoplasm</location>
    </subcellularLocation>
</comment>
<evidence type="ECO:0000256" key="7">
    <source>
        <dbReference type="ARBA" id="ARBA00022801"/>
    </source>
</evidence>
<dbReference type="InterPro" id="IPR043472">
    <property type="entry name" value="Macro_dom-like"/>
</dbReference>
<dbReference type="SUPFAM" id="SSF53187">
    <property type="entry name" value="Zn-dependent exopeptidases"/>
    <property type="match status" value="1"/>
</dbReference>
<feature type="active site" evidence="9">
    <location>
        <position position="366"/>
    </location>
</feature>